<dbReference type="EMBL" id="JAMYWD010000004">
    <property type="protein sequence ID" value="KAJ4974685.1"/>
    <property type="molecule type" value="Genomic_DNA"/>
</dbReference>
<dbReference type="AlphaFoldDB" id="A0A9Q0QWV5"/>
<organism evidence="2 3">
    <name type="scientific">Protea cynaroides</name>
    <dbReference type="NCBI Taxonomy" id="273540"/>
    <lineage>
        <taxon>Eukaryota</taxon>
        <taxon>Viridiplantae</taxon>
        <taxon>Streptophyta</taxon>
        <taxon>Embryophyta</taxon>
        <taxon>Tracheophyta</taxon>
        <taxon>Spermatophyta</taxon>
        <taxon>Magnoliopsida</taxon>
        <taxon>Proteales</taxon>
        <taxon>Proteaceae</taxon>
        <taxon>Protea</taxon>
    </lineage>
</organism>
<sequence length="168" mass="19062">MFSFCSFSIQFVFEKIYSQSSSEQGRSLSSNDKELTSLSEQEGRGKGDKSVSWVKMFDSYKDMFQIPAFVTIRVPMLGDRACLRNCSELCVTDEMFKGFSVQNHWRIMESDNFNTSVILTTAESVVADLVSCAPRVRCKDLKDFEFLSRFELLDGYCFLPAGQDVGPI</sequence>
<reference evidence="2" key="1">
    <citation type="journal article" date="2023" name="Plant J.">
        <title>The genome of the king protea, Protea cynaroides.</title>
        <authorList>
            <person name="Chang J."/>
            <person name="Duong T.A."/>
            <person name="Schoeman C."/>
            <person name="Ma X."/>
            <person name="Roodt D."/>
            <person name="Barker N."/>
            <person name="Li Z."/>
            <person name="Van de Peer Y."/>
            <person name="Mizrachi E."/>
        </authorList>
    </citation>
    <scope>NUCLEOTIDE SEQUENCE</scope>
    <source>
        <tissue evidence="2">Young leaves</tissue>
    </source>
</reference>
<accession>A0A9Q0QWV5</accession>
<comment type="caution">
    <text evidence="2">The sequence shown here is derived from an EMBL/GenBank/DDBJ whole genome shotgun (WGS) entry which is preliminary data.</text>
</comment>
<protein>
    <submittedName>
        <fullName evidence="2">Uncharacterized protein</fullName>
    </submittedName>
</protein>
<keyword evidence="3" id="KW-1185">Reference proteome</keyword>
<dbReference type="Proteomes" id="UP001141806">
    <property type="component" value="Unassembled WGS sequence"/>
</dbReference>
<evidence type="ECO:0000256" key="1">
    <source>
        <dbReference type="SAM" id="MobiDB-lite"/>
    </source>
</evidence>
<feature type="compositionally biased region" description="Basic and acidic residues" evidence="1">
    <location>
        <begin position="31"/>
        <end position="47"/>
    </location>
</feature>
<feature type="region of interest" description="Disordered" evidence="1">
    <location>
        <begin position="23"/>
        <end position="47"/>
    </location>
</feature>
<evidence type="ECO:0000313" key="3">
    <source>
        <dbReference type="Proteomes" id="UP001141806"/>
    </source>
</evidence>
<proteinExistence type="predicted"/>
<evidence type="ECO:0000313" key="2">
    <source>
        <dbReference type="EMBL" id="KAJ4974685.1"/>
    </source>
</evidence>
<name>A0A9Q0QWV5_9MAGN</name>
<gene>
    <name evidence="2" type="ORF">NE237_007859</name>
</gene>